<dbReference type="Gene3D" id="1.10.1740.10">
    <property type="match status" value="1"/>
</dbReference>
<name>A0ABV2TA23_9BACT</name>
<evidence type="ECO:0000259" key="5">
    <source>
        <dbReference type="Pfam" id="PF08281"/>
    </source>
</evidence>
<reference evidence="6 7" key="1">
    <citation type="submission" date="2024-06" db="EMBL/GenBank/DDBJ databases">
        <title>Chitinophaga defluvii sp. nov., isolated from municipal sewage.</title>
        <authorList>
            <person name="Zhang L."/>
        </authorList>
    </citation>
    <scope>NUCLEOTIDE SEQUENCE [LARGE SCALE GENOMIC DNA]</scope>
    <source>
        <strain evidence="6 7">H8</strain>
    </source>
</reference>
<dbReference type="SUPFAM" id="SSF88946">
    <property type="entry name" value="Sigma2 domain of RNA polymerase sigma factors"/>
    <property type="match status" value="1"/>
</dbReference>
<proteinExistence type="inferred from homology"/>
<dbReference type="PANTHER" id="PTHR43133:SF46">
    <property type="entry name" value="RNA POLYMERASE SIGMA-70 FACTOR ECF SUBFAMILY"/>
    <property type="match status" value="1"/>
</dbReference>
<dbReference type="Pfam" id="PF08281">
    <property type="entry name" value="Sigma70_r4_2"/>
    <property type="match status" value="1"/>
</dbReference>
<gene>
    <name evidence="6" type="ORF">ABR189_20895</name>
</gene>
<accession>A0ABV2TA23</accession>
<organism evidence="6 7">
    <name type="scientific">Chitinophaga defluvii</name>
    <dbReference type="NCBI Taxonomy" id="3163343"/>
    <lineage>
        <taxon>Bacteria</taxon>
        <taxon>Pseudomonadati</taxon>
        <taxon>Bacteroidota</taxon>
        <taxon>Chitinophagia</taxon>
        <taxon>Chitinophagales</taxon>
        <taxon>Chitinophagaceae</taxon>
        <taxon>Chitinophaga</taxon>
    </lineage>
</organism>
<evidence type="ECO:0000256" key="1">
    <source>
        <dbReference type="ARBA" id="ARBA00010641"/>
    </source>
</evidence>
<evidence type="ECO:0000256" key="2">
    <source>
        <dbReference type="ARBA" id="ARBA00023015"/>
    </source>
</evidence>
<evidence type="ECO:0000256" key="4">
    <source>
        <dbReference type="ARBA" id="ARBA00023163"/>
    </source>
</evidence>
<dbReference type="PANTHER" id="PTHR43133">
    <property type="entry name" value="RNA POLYMERASE ECF-TYPE SIGMA FACTO"/>
    <property type="match status" value="1"/>
</dbReference>
<keyword evidence="7" id="KW-1185">Reference proteome</keyword>
<dbReference type="SUPFAM" id="SSF88659">
    <property type="entry name" value="Sigma3 and sigma4 domains of RNA polymerase sigma factors"/>
    <property type="match status" value="1"/>
</dbReference>
<dbReference type="Gene3D" id="1.10.10.10">
    <property type="entry name" value="Winged helix-like DNA-binding domain superfamily/Winged helix DNA-binding domain"/>
    <property type="match status" value="1"/>
</dbReference>
<evidence type="ECO:0000256" key="3">
    <source>
        <dbReference type="ARBA" id="ARBA00023082"/>
    </source>
</evidence>
<dbReference type="InterPro" id="IPR039425">
    <property type="entry name" value="RNA_pol_sigma-70-like"/>
</dbReference>
<evidence type="ECO:0000313" key="7">
    <source>
        <dbReference type="Proteomes" id="UP001549749"/>
    </source>
</evidence>
<keyword evidence="2" id="KW-0805">Transcription regulation</keyword>
<dbReference type="InterPro" id="IPR013249">
    <property type="entry name" value="RNA_pol_sigma70_r4_t2"/>
</dbReference>
<feature type="domain" description="RNA polymerase sigma factor 70 region 4 type 2" evidence="5">
    <location>
        <begin position="123"/>
        <end position="168"/>
    </location>
</feature>
<dbReference type="InterPro" id="IPR014284">
    <property type="entry name" value="RNA_pol_sigma-70_dom"/>
</dbReference>
<dbReference type="NCBIfam" id="TIGR02937">
    <property type="entry name" value="sigma70-ECF"/>
    <property type="match status" value="1"/>
</dbReference>
<comment type="caution">
    <text evidence="6">The sequence shown here is derived from an EMBL/GenBank/DDBJ whole genome shotgun (WGS) entry which is preliminary data.</text>
</comment>
<dbReference type="InterPro" id="IPR036388">
    <property type="entry name" value="WH-like_DNA-bd_sf"/>
</dbReference>
<dbReference type="InterPro" id="IPR013325">
    <property type="entry name" value="RNA_pol_sigma_r2"/>
</dbReference>
<dbReference type="CDD" id="cd06171">
    <property type="entry name" value="Sigma70_r4"/>
    <property type="match status" value="1"/>
</dbReference>
<comment type="similarity">
    <text evidence="1">Belongs to the sigma-70 factor family. ECF subfamily.</text>
</comment>
<dbReference type="InterPro" id="IPR013324">
    <property type="entry name" value="RNA_pol_sigma_r3/r4-like"/>
</dbReference>
<sequence length="181" mass="21460">MLSDQELLQLIRNDQIAAFEELYHRYWESMYNAAYKRLRNREQCKDLLQDIFADLWKRKNVVSIDNVSGFLHMAVHYQVYKLVGKQASGPAFLELFDRMAASPYAADSRLEEKEFLQVVKAWVNAMPEKRREIFQLHYLENMNTREIADHLHISQKTVQNQLGKAVHHLRDRLSHLFTIIV</sequence>
<keyword evidence="4" id="KW-0804">Transcription</keyword>
<keyword evidence="3" id="KW-0731">Sigma factor</keyword>
<dbReference type="Proteomes" id="UP001549749">
    <property type="component" value="Unassembled WGS sequence"/>
</dbReference>
<protein>
    <submittedName>
        <fullName evidence="6">Sigma-70 family RNA polymerase sigma factor</fullName>
    </submittedName>
</protein>
<dbReference type="EMBL" id="JBEXAC010000002">
    <property type="protein sequence ID" value="MET6999861.1"/>
    <property type="molecule type" value="Genomic_DNA"/>
</dbReference>
<evidence type="ECO:0000313" key="6">
    <source>
        <dbReference type="EMBL" id="MET6999861.1"/>
    </source>
</evidence>
<dbReference type="RefSeq" id="WP_354662422.1">
    <property type="nucleotide sequence ID" value="NZ_JBEXAC010000002.1"/>
</dbReference>